<dbReference type="PANTHER" id="PTHR42760">
    <property type="entry name" value="SHORT-CHAIN DEHYDROGENASES/REDUCTASES FAMILY MEMBER"/>
    <property type="match status" value="1"/>
</dbReference>
<dbReference type="InterPro" id="IPR036291">
    <property type="entry name" value="NAD(P)-bd_dom_sf"/>
</dbReference>
<proteinExistence type="inferred from homology"/>
<comment type="similarity">
    <text evidence="1">Belongs to the short-chain dehydrogenases/reductases (SDR) family.</text>
</comment>
<gene>
    <name evidence="2" type="ORF">POM99_21825</name>
</gene>
<evidence type="ECO:0000313" key="2">
    <source>
        <dbReference type="EMBL" id="MDF8335848.1"/>
    </source>
</evidence>
<name>A0ABT6CPK2_9SPHN</name>
<reference evidence="2 3" key="1">
    <citation type="submission" date="2023-03" db="EMBL/GenBank/DDBJ databases">
        <title>Novosphingobium cyanobacteriorum sp. nov., isolated from a eutrophic reservoir during the Microcystis bloom period.</title>
        <authorList>
            <person name="Kang M."/>
            <person name="Le V."/>
            <person name="Ko S.-R."/>
            <person name="Lee S.-A."/>
            <person name="Ahn C.-Y."/>
        </authorList>
    </citation>
    <scope>NUCLEOTIDE SEQUENCE [LARGE SCALE GENOMIC DNA]</scope>
    <source>
        <strain evidence="2 3">HBC54</strain>
    </source>
</reference>
<dbReference type="Pfam" id="PF00106">
    <property type="entry name" value="adh_short"/>
    <property type="match status" value="1"/>
</dbReference>
<keyword evidence="3" id="KW-1185">Reference proteome</keyword>
<accession>A0ABT6CPK2</accession>
<evidence type="ECO:0000313" key="3">
    <source>
        <dbReference type="Proteomes" id="UP001222770"/>
    </source>
</evidence>
<dbReference type="InterPro" id="IPR002347">
    <property type="entry name" value="SDR_fam"/>
</dbReference>
<sequence>MAVDHTQEDEVQRMVAMAVGHCRSLNILVNNVAGTHREFQATDRDIVTMPVEVWDRAMATNLRSPMLTCKHTVPKMIAAGCGSIVDISSGGHGGGAALAAYAGSKIGQHRLTMAIVTAYGTHRGCRNAMSPR</sequence>
<organism evidence="2 3">
    <name type="scientific">Novosphingobium cyanobacteriorum</name>
    <dbReference type="NCBI Taxonomy" id="3024215"/>
    <lineage>
        <taxon>Bacteria</taxon>
        <taxon>Pseudomonadati</taxon>
        <taxon>Pseudomonadota</taxon>
        <taxon>Alphaproteobacteria</taxon>
        <taxon>Sphingomonadales</taxon>
        <taxon>Sphingomonadaceae</taxon>
        <taxon>Novosphingobium</taxon>
    </lineage>
</organism>
<dbReference type="Gene3D" id="3.40.50.720">
    <property type="entry name" value="NAD(P)-binding Rossmann-like Domain"/>
    <property type="match status" value="1"/>
</dbReference>
<dbReference type="Proteomes" id="UP001222770">
    <property type="component" value="Unassembled WGS sequence"/>
</dbReference>
<protein>
    <submittedName>
        <fullName evidence="2">SDR family NAD(P)-dependent oxidoreductase</fullName>
    </submittedName>
</protein>
<dbReference type="EMBL" id="JAROCY010000050">
    <property type="protein sequence ID" value="MDF8335848.1"/>
    <property type="molecule type" value="Genomic_DNA"/>
</dbReference>
<evidence type="ECO:0000256" key="1">
    <source>
        <dbReference type="ARBA" id="ARBA00006484"/>
    </source>
</evidence>
<comment type="caution">
    <text evidence="2">The sequence shown here is derived from an EMBL/GenBank/DDBJ whole genome shotgun (WGS) entry which is preliminary data.</text>
</comment>
<dbReference type="SUPFAM" id="SSF51735">
    <property type="entry name" value="NAD(P)-binding Rossmann-fold domains"/>
    <property type="match status" value="1"/>
</dbReference>